<evidence type="ECO:0000256" key="3">
    <source>
        <dbReference type="ARBA" id="ARBA00022692"/>
    </source>
</evidence>
<evidence type="ECO:0000256" key="6">
    <source>
        <dbReference type="RuleBase" id="RU364113"/>
    </source>
</evidence>
<evidence type="ECO:0000256" key="5">
    <source>
        <dbReference type="ARBA" id="ARBA00023136"/>
    </source>
</evidence>
<protein>
    <recommendedName>
        <fullName evidence="6">Protein HflK</fullName>
    </recommendedName>
</protein>
<keyword evidence="9" id="KW-0645">Protease</keyword>
<dbReference type="EMBL" id="FMYV01000005">
    <property type="protein sequence ID" value="SDC61822.1"/>
    <property type="molecule type" value="Genomic_DNA"/>
</dbReference>
<dbReference type="SMART" id="SM00244">
    <property type="entry name" value="PHB"/>
    <property type="match status" value="1"/>
</dbReference>
<dbReference type="GO" id="GO:0016020">
    <property type="term" value="C:membrane"/>
    <property type="evidence" value="ECO:0007669"/>
    <property type="project" value="UniProtKB-SubCell"/>
</dbReference>
<evidence type="ECO:0000256" key="1">
    <source>
        <dbReference type="ARBA" id="ARBA00004370"/>
    </source>
</evidence>
<feature type="transmembrane region" description="Helical" evidence="6">
    <location>
        <begin position="28"/>
        <end position="49"/>
    </location>
</feature>
<name>A0A1G6N1X3_9BACT</name>
<keyword evidence="10" id="KW-1185">Reference proteome</keyword>
<reference evidence="9 10" key="1">
    <citation type="submission" date="2016-10" db="EMBL/GenBank/DDBJ databases">
        <authorList>
            <person name="de Groot N.N."/>
        </authorList>
    </citation>
    <scope>NUCLEOTIDE SEQUENCE [LARGE SCALE GENOMIC DNA]</scope>
    <source>
        <strain evidence="9 10">WG14</strain>
    </source>
</reference>
<organism evidence="9 10">
    <name type="scientific">Geotoga petraea</name>
    <dbReference type="NCBI Taxonomy" id="28234"/>
    <lineage>
        <taxon>Bacteria</taxon>
        <taxon>Thermotogati</taxon>
        <taxon>Thermotogota</taxon>
        <taxon>Thermotogae</taxon>
        <taxon>Petrotogales</taxon>
        <taxon>Petrotogaceae</taxon>
        <taxon>Geotoga</taxon>
    </lineage>
</organism>
<comment type="subcellular location">
    <subcellularLocation>
        <location evidence="1 6">Membrane</location>
    </subcellularLocation>
</comment>
<dbReference type="PANTHER" id="PTHR43327">
    <property type="entry name" value="STOMATIN-LIKE PROTEIN 2, MITOCHONDRIAL"/>
    <property type="match status" value="1"/>
</dbReference>
<dbReference type="InterPro" id="IPR050710">
    <property type="entry name" value="Band7/mec-2_domain"/>
</dbReference>
<accession>A0A1G6N1X3</accession>
<dbReference type="STRING" id="28234.SAMN04488588_1466"/>
<dbReference type="CDD" id="cd03404">
    <property type="entry name" value="SPFH_HflK"/>
    <property type="match status" value="1"/>
</dbReference>
<dbReference type="Pfam" id="PF01145">
    <property type="entry name" value="Band_7"/>
    <property type="match status" value="1"/>
</dbReference>
<evidence type="ECO:0000256" key="7">
    <source>
        <dbReference type="SAM" id="MobiDB-lite"/>
    </source>
</evidence>
<dbReference type="InterPro" id="IPR001107">
    <property type="entry name" value="Band_7"/>
</dbReference>
<feature type="region of interest" description="Disordered" evidence="7">
    <location>
        <begin position="1"/>
        <end position="21"/>
    </location>
</feature>
<dbReference type="GO" id="GO:0008233">
    <property type="term" value="F:peptidase activity"/>
    <property type="evidence" value="ECO:0007669"/>
    <property type="project" value="UniProtKB-KW"/>
</dbReference>
<keyword evidence="3 6" id="KW-0812">Transmembrane</keyword>
<feature type="domain" description="Band 7" evidence="8">
    <location>
        <begin position="43"/>
        <end position="222"/>
    </location>
</feature>
<comment type="function">
    <text evidence="6">HflC and HflK could encode or regulate a protease.</text>
</comment>
<proteinExistence type="inferred from homology"/>
<keyword evidence="4 6" id="KW-1133">Transmembrane helix</keyword>
<dbReference type="NCBIfam" id="TIGR01933">
    <property type="entry name" value="hflK"/>
    <property type="match status" value="1"/>
</dbReference>
<dbReference type="AlphaFoldDB" id="A0A1G6N1X3"/>
<dbReference type="PANTHER" id="PTHR43327:SF2">
    <property type="entry name" value="MODULATOR OF FTSH PROTEASE HFLK"/>
    <property type="match status" value="1"/>
</dbReference>
<dbReference type="GO" id="GO:0006508">
    <property type="term" value="P:proteolysis"/>
    <property type="evidence" value="ECO:0007669"/>
    <property type="project" value="UniProtKB-KW"/>
</dbReference>
<keyword evidence="9" id="KW-0378">Hydrolase</keyword>
<evidence type="ECO:0000313" key="9">
    <source>
        <dbReference type="EMBL" id="SDC61822.1"/>
    </source>
</evidence>
<comment type="subunit">
    <text evidence="6">HflC and HflK may interact to form a multimeric complex.</text>
</comment>
<dbReference type="Gene3D" id="3.30.479.30">
    <property type="entry name" value="Band 7 domain"/>
    <property type="match status" value="1"/>
</dbReference>
<evidence type="ECO:0000313" key="10">
    <source>
        <dbReference type="Proteomes" id="UP000199322"/>
    </source>
</evidence>
<gene>
    <name evidence="9" type="ORF">SAMN04488588_1466</name>
</gene>
<keyword evidence="5 6" id="KW-0472">Membrane</keyword>
<dbReference type="SUPFAM" id="SSF117892">
    <property type="entry name" value="Band 7/SPFH domain"/>
    <property type="match status" value="1"/>
</dbReference>
<dbReference type="Proteomes" id="UP000199322">
    <property type="component" value="Unassembled WGS sequence"/>
</dbReference>
<dbReference type="InterPro" id="IPR010201">
    <property type="entry name" value="HflK"/>
</dbReference>
<feature type="compositionally biased region" description="Basic and acidic residues" evidence="7">
    <location>
        <begin position="10"/>
        <end position="19"/>
    </location>
</feature>
<dbReference type="InterPro" id="IPR036013">
    <property type="entry name" value="Band_7/SPFH_dom_sf"/>
</dbReference>
<evidence type="ECO:0000256" key="4">
    <source>
        <dbReference type="ARBA" id="ARBA00022989"/>
    </source>
</evidence>
<evidence type="ECO:0000259" key="8">
    <source>
        <dbReference type="SMART" id="SM00244"/>
    </source>
</evidence>
<sequence>MAEYEVFNPEENKNQEPKRRQTPHIKTIVSIIIIILIGIYLSTGVYQVGSSEVALVKTFGKYQTTQGPGIHIHAPIPFQSHVIVDTRSVKKVEIGFRTTRGGSNPTYSTLDQESNMITGDENILHIEAVVQYRIRDPEKAAFRIIDDYNLVKFTTESILRERVALSNIDDVLTAERDSIAMKTAELVQETLDLYDSGIMVESVFLQDVTPPDSVVAAFDDVNNAKQDREKIINEANRYSNDILPRAEGEAEQILRQAESYAFEQVADAEGETQRFLAILDEYKNSEDVTRKRLILDAINDMLQSSKIKVISENDSTLKLLNLDQILGGDSK</sequence>
<evidence type="ECO:0000256" key="2">
    <source>
        <dbReference type="ARBA" id="ARBA00006971"/>
    </source>
</evidence>
<comment type="similarity">
    <text evidence="2 6">Belongs to the band 7/mec-2 family. HflK subfamily.</text>
</comment>